<comment type="caution">
    <text evidence="1">The sequence shown here is derived from an EMBL/GenBank/DDBJ whole genome shotgun (WGS) entry which is preliminary data.</text>
</comment>
<accession>A0ACC2BS28</accession>
<evidence type="ECO:0000313" key="2">
    <source>
        <dbReference type="Proteomes" id="UP001162992"/>
    </source>
</evidence>
<proteinExistence type="predicted"/>
<gene>
    <name evidence="1" type="ORF">O6H91_13G008000</name>
</gene>
<keyword evidence="2" id="KW-1185">Reference proteome</keyword>
<dbReference type="EMBL" id="CM055104">
    <property type="protein sequence ID" value="KAJ7532534.1"/>
    <property type="molecule type" value="Genomic_DNA"/>
</dbReference>
<sequence length="191" mass="21805">MTMTPFNHQGFIADVVTAVTDLFEDGQVEMEKRAAMMIPATRNVVLKEALKEVFVKAKENVEQSLQDWHAFCAATFFPVPSSLLTLEKSWITSDKKGLNNDNGLEESTLDYELDILRDQLSTAQKERSMLEMELQSLELWLKFKYCQVEALNNALHVLDEQNFHTIIEIARTADALQEKANRARNTETSSF</sequence>
<evidence type="ECO:0000313" key="1">
    <source>
        <dbReference type="EMBL" id="KAJ7532534.1"/>
    </source>
</evidence>
<dbReference type="Proteomes" id="UP001162992">
    <property type="component" value="Chromosome 13"/>
</dbReference>
<name>A0ACC2BS28_DIPCM</name>
<protein>
    <submittedName>
        <fullName evidence="1">Uncharacterized protein</fullName>
    </submittedName>
</protein>
<reference evidence="2" key="1">
    <citation type="journal article" date="2024" name="Proc. Natl. Acad. Sci. U.S.A.">
        <title>Extraordinary preservation of gene collinearity over three hundred million years revealed in homosporous lycophytes.</title>
        <authorList>
            <person name="Li C."/>
            <person name="Wickell D."/>
            <person name="Kuo L.Y."/>
            <person name="Chen X."/>
            <person name="Nie B."/>
            <person name="Liao X."/>
            <person name="Peng D."/>
            <person name="Ji J."/>
            <person name="Jenkins J."/>
            <person name="Williams M."/>
            <person name="Shu S."/>
            <person name="Plott C."/>
            <person name="Barry K."/>
            <person name="Rajasekar S."/>
            <person name="Grimwood J."/>
            <person name="Han X."/>
            <person name="Sun S."/>
            <person name="Hou Z."/>
            <person name="He W."/>
            <person name="Dai G."/>
            <person name="Sun C."/>
            <person name="Schmutz J."/>
            <person name="Leebens-Mack J.H."/>
            <person name="Li F.W."/>
            <person name="Wang L."/>
        </authorList>
    </citation>
    <scope>NUCLEOTIDE SEQUENCE [LARGE SCALE GENOMIC DNA]</scope>
    <source>
        <strain evidence="2">cv. PW_Plant_1</strain>
    </source>
</reference>
<organism evidence="1 2">
    <name type="scientific">Diphasiastrum complanatum</name>
    <name type="common">Issler's clubmoss</name>
    <name type="synonym">Lycopodium complanatum</name>
    <dbReference type="NCBI Taxonomy" id="34168"/>
    <lineage>
        <taxon>Eukaryota</taxon>
        <taxon>Viridiplantae</taxon>
        <taxon>Streptophyta</taxon>
        <taxon>Embryophyta</taxon>
        <taxon>Tracheophyta</taxon>
        <taxon>Lycopodiopsida</taxon>
        <taxon>Lycopodiales</taxon>
        <taxon>Lycopodiaceae</taxon>
        <taxon>Lycopodioideae</taxon>
        <taxon>Diphasiastrum</taxon>
    </lineage>
</organism>